<dbReference type="AlphaFoldDB" id="A0AAD1WBY9"/>
<dbReference type="EMBL" id="OW240917">
    <property type="protein sequence ID" value="CAH2301822.1"/>
    <property type="molecule type" value="Genomic_DNA"/>
</dbReference>
<organism evidence="1 2">
    <name type="scientific">Pelobates cultripes</name>
    <name type="common">Western spadefoot toad</name>
    <dbReference type="NCBI Taxonomy" id="61616"/>
    <lineage>
        <taxon>Eukaryota</taxon>
        <taxon>Metazoa</taxon>
        <taxon>Chordata</taxon>
        <taxon>Craniata</taxon>
        <taxon>Vertebrata</taxon>
        <taxon>Euteleostomi</taxon>
        <taxon>Amphibia</taxon>
        <taxon>Batrachia</taxon>
        <taxon>Anura</taxon>
        <taxon>Pelobatoidea</taxon>
        <taxon>Pelobatidae</taxon>
        <taxon>Pelobates</taxon>
    </lineage>
</organism>
<evidence type="ECO:0000313" key="1">
    <source>
        <dbReference type="EMBL" id="CAH2301822.1"/>
    </source>
</evidence>
<protein>
    <submittedName>
        <fullName evidence="1">Uncharacterized protein</fullName>
    </submittedName>
</protein>
<dbReference type="Proteomes" id="UP001295444">
    <property type="component" value="Chromosome 06"/>
</dbReference>
<accession>A0AAD1WBY9</accession>
<keyword evidence="2" id="KW-1185">Reference proteome</keyword>
<feature type="non-terminal residue" evidence="1">
    <location>
        <position position="93"/>
    </location>
</feature>
<evidence type="ECO:0000313" key="2">
    <source>
        <dbReference type="Proteomes" id="UP001295444"/>
    </source>
</evidence>
<proteinExistence type="predicted"/>
<gene>
    <name evidence="1" type="ORF">PECUL_23A050319</name>
</gene>
<sequence>MATKTDLLTLTTTIQDALCAEMAGFRTDVSTQAGRIQTSKHSLEAQSTRITATDTAISRQGELLLSMRRLVEDLDNRGRRSNIRVRGVPEADA</sequence>
<name>A0AAD1WBY9_PELCU</name>
<reference evidence="1" key="1">
    <citation type="submission" date="2022-03" db="EMBL/GenBank/DDBJ databases">
        <authorList>
            <person name="Alioto T."/>
            <person name="Alioto T."/>
            <person name="Gomez Garrido J."/>
        </authorList>
    </citation>
    <scope>NUCLEOTIDE SEQUENCE</scope>
</reference>